<evidence type="ECO:0000256" key="1">
    <source>
        <dbReference type="ARBA" id="ARBA00004574"/>
    </source>
</evidence>
<dbReference type="OrthoDB" id="77828at2759"/>
<dbReference type="AlphaFoldDB" id="A0A0M0K3W6"/>
<feature type="domain" description="CST complex subunit Stn1 N-terminal" evidence="4">
    <location>
        <begin position="54"/>
        <end position="103"/>
    </location>
</feature>
<dbReference type="InterPro" id="IPR012340">
    <property type="entry name" value="NA-bd_OB-fold"/>
</dbReference>
<reference evidence="6" key="1">
    <citation type="journal article" date="2015" name="PLoS Genet.">
        <title>Genome Sequence and Transcriptome Analyses of Chrysochromulina tobin: Metabolic Tools for Enhanced Algal Fitness in the Prominent Order Prymnesiales (Haptophyceae).</title>
        <authorList>
            <person name="Hovde B.T."/>
            <person name="Deodato C.R."/>
            <person name="Hunsperger H.M."/>
            <person name="Ryken S.A."/>
            <person name="Yost W."/>
            <person name="Jha R.K."/>
            <person name="Patterson J."/>
            <person name="Monnat R.J. Jr."/>
            <person name="Barlow S.B."/>
            <person name="Starkenburg S.R."/>
            <person name="Cattolico R.A."/>
        </authorList>
    </citation>
    <scope>NUCLEOTIDE SEQUENCE</scope>
    <source>
        <strain evidence="6">CCMP291</strain>
    </source>
</reference>
<dbReference type="Proteomes" id="UP000037460">
    <property type="component" value="Unassembled WGS sequence"/>
</dbReference>
<dbReference type="InterPro" id="IPR018856">
    <property type="entry name" value="Stn1_N"/>
</dbReference>
<gene>
    <name evidence="5" type="ORF">Ctob_013302</name>
</gene>
<evidence type="ECO:0000256" key="2">
    <source>
        <dbReference type="ARBA" id="ARBA00022454"/>
    </source>
</evidence>
<comment type="subcellular location">
    <subcellularLocation>
        <location evidence="1">Chromosome</location>
        <location evidence="1">Telomere</location>
    </subcellularLocation>
</comment>
<dbReference type="GO" id="GO:0000781">
    <property type="term" value="C:chromosome, telomeric region"/>
    <property type="evidence" value="ECO:0007669"/>
    <property type="project" value="UniProtKB-SubCell"/>
</dbReference>
<keyword evidence="6" id="KW-1185">Reference proteome</keyword>
<accession>A0A0M0K3W6</accession>
<evidence type="ECO:0000313" key="6">
    <source>
        <dbReference type="Proteomes" id="UP000037460"/>
    </source>
</evidence>
<dbReference type="EMBL" id="JWZX01001507">
    <property type="protein sequence ID" value="KOO33489.1"/>
    <property type="molecule type" value="Genomic_DNA"/>
</dbReference>
<protein>
    <recommendedName>
        <fullName evidence="4">CST complex subunit Stn1 N-terminal domain-containing protein</fullName>
    </recommendedName>
</protein>
<organism evidence="5 6">
    <name type="scientific">Chrysochromulina tobinii</name>
    <dbReference type="NCBI Taxonomy" id="1460289"/>
    <lineage>
        <taxon>Eukaryota</taxon>
        <taxon>Haptista</taxon>
        <taxon>Haptophyta</taxon>
        <taxon>Prymnesiophyceae</taxon>
        <taxon>Prymnesiales</taxon>
        <taxon>Chrysochromulinaceae</taxon>
        <taxon>Chrysochromulina</taxon>
    </lineage>
</organism>
<evidence type="ECO:0000259" key="4">
    <source>
        <dbReference type="Pfam" id="PF10451"/>
    </source>
</evidence>
<proteinExistence type="predicted"/>
<name>A0A0M0K3W6_9EUKA</name>
<comment type="caution">
    <text evidence="5">The sequence shown here is derived from an EMBL/GenBank/DDBJ whole genome shotgun (WGS) entry which is preliminary data.</text>
</comment>
<evidence type="ECO:0000313" key="5">
    <source>
        <dbReference type="EMBL" id="KOO33489.1"/>
    </source>
</evidence>
<dbReference type="Pfam" id="PF10451">
    <property type="entry name" value="Stn1"/>
    <property type="match status" value="1"/>
</dbReference>
<keyword evidence="2" id="KW-0158">Chromosome</keyword>
<keyword evidence="3" id="KW-0779">Telomere</keyword>
<evidence type="ECO:0000256" key="3">
    <source>
        <dbReference type="ARBA" id="ARBA00022895"/>
    </source>
</evidence>
<sequence>MKKRRAPPPLDDPSWQMQRDEPKFWPLDPLYVTPVVLLAQHLNALPQAELARSGEVCWLYNHPIRYVKVGGLVIGVDPKHPHASDTRVSVTLDDGTGLIECVHWKGFRDAFSILEHGHAKPLLCEVNVHGEWLTLAVLKALRTRKYAGVAYNTSAPFVRRKGRGHVGYMAQPVGFIPFPRRSGGPSNLWTIQGLDRKSSRALQDCDVVLASMEGPDSEARAALLMDLPRVLGRVRRGATSALLLLHGAQGQCPSGHNETYVPVMGRYLDVTGTLPAVPCWEAHWEALAQRGDVLDGACSQAHGRRFCLGSLRTDSICNAAEPCVAHTLAFVALE</sequence>
<dbReference type="Gene3D" id="2.40.50.140">
    <property type="entry name" value="Nucleic acid-binding proteins"/>
    <property type="match status" value="1"/>
</dbReference>